<dbReference type="GO" id="GO:0003677">
    <property type="term" value="F:DNA binding"/>
    <property type="evidence" value="ECO:0007669"/>
    <property type="project" value="TreeGrafter"/>
</dbReference>
<evidence type="ECO:0000313" key="3">
    <source>
        <dbReference type="Proteomes" id="UP000321306"/>
    </source>
</evidence>
<dbReference type="Gene3D" id="1.10.10.10">
    <property type="entry name" value="Winged helix-like DNA-binding domain superfamily/Winged helix DNA-binding domain"/>
    <property type="match status" value="1"/>
</dbReference>
<dbReference type="Proteomes" id="UP000321306">
    <property type="component" value="Unassembled WGS sequence"/>
</dbReference>
<dbReference type="GO" id="GO:0097063">
    <property type="term" value="F:cadmium ion sensor activity"/>
    <property type="evidence" value="ECO:0007669"/>
    <property type="project" value="TreeGrafter"/>
</dbReference>
<dbReference type="SMART" id="SM00418">
    <property type="entry name" value="HTH_ARSR"/>
    <property type="match status" value="1"/>
</dbReference>
<dbReference type="InterPro" id="IPR001845">
    <property type="entry name" value="HTH_ArsR_DNA-bd_dom"/>
</dbReference>
<dbReference type="InterPro" id="IPR052543">
    <property type="entry name" value="HTH_Metal-responsive_Reg"/>
</dbReference>
<dbReference type="AlphaFoldDB" id="A0A511N3A7"/>
<dbReference type="CDD" id="cd00090">
    <property type="entry name" value="HTH_ARSR"/>
    <property type="match status" value="1"/>
</dbReference>
<dbReference type="SUPFAM" id="SSF46785">
    <property type="entry name" value="Winged helix' DNA-binding domain"/>
    <property type="match status" value="1"/>
</dbReference>
<protein>
    <submittedName>
        <fullName evidence="2">Transcriptional regulator</fullName>
    </submittedName>
</protein>
<gene>
    <name evidence="2" type="ORF">DC3_25730</name>
</gene>
<dbReference type="InterPro" id="IPR036390">
    <property type="entry name" value="WH_DNA-bd_sf"/>
</dbReference>
<evidence type="ECO:0000259" key="1">
    <source>
        <dbReference type="PROSITE" id="PS50987"/>
    </source>
</evidence>
<feature type="domain" description="HTH arsR-type" evidence="1">
    <location>
        <begin position="9"/>
        <end position="104"/>
    </location>
</feature>
<proteinExistence type="predicted"/>
<dbReference type="InterPro" id="IPR011991">
    <property type="entry name" value="ArsR-like_HTH"/>
</dbReference>
<evidence type="ECO:0000313" key="2">
    <source>
        <dbReference type="EMBL" id="GEM46938.1"/>
    </source>
</evidence>
<dbReference type="PANTHER" id="PTHR39168">
    <property type="entry name" value="TRANSCRIPTIONAL REGULATOR-RELATED"/>
    <property type="match status" value="1"/>
</dbReference>
<dbReference type="GO" id="GO:0010288">
    <property type="term" value="P:response to lead ion"/>
    <property type="evidence" value="ECO:0007669"/>
    <property type="project" value="TreeGrafter"/>
</dbReference>
<accession>A0A511N3A7</accession>
<keyword evidence="3" id="KW-1185">Reference proteome</keyword>
<dbReference type="GO" id="GO:0046686">
    <property type="term" value="P:response to cadmium ion"/>
    <property type="evidence" value="ECO:0007669"/>
    <property type="project" value="TreeGrafter"/>
</dbReference>
<reference evidence="2 3" key="1">
    <citation type="submission" date="2019-07" db="EMBL/GenBank/DDBJ databases">
        <title>Whole genome shotgun sequence of Deinococcus cellulosilyticus NBRC 106333.</title>
        <authorList>
            <person name="Hosoyama A."/>
            <person name="Uohara A."/>
            <person name="Ohji S."/>
            <person name="Ichikawa N."/>
        </authorList>
    </citation>
    <scope>NUCLEOTIDE SEQUENCE [LARGE SCALE GENOMIC DNA]</scope>
    <source>
        <strain evidence="2 3">NBRC 106333</strain>
    </source>
</reference>
<organism evidence="2 3">
    <name type="scientific">Deinococcus cellulosilyticus (strain DSM 18568 / NBRC 106333 / KACC 11606 / 5516J-15)</name>
    <dbReference type="NCBI Taxonomy" id="1223518"/>
    <lineage>
        <taxon>Bacteria</taxon>
        <taxon>Thermotogati</taxon>
        <taxon>Deinococcota</taxon>
        <taxon>Deinococci</taxon>
        <taxon>Deinococcales</taxon>
        <taxon>Deinococcaceae</taxon>
        <taxon>Deinococcus</taxon>
    </lineage>
</organism>
<sequence>MQHRFDYHRSMTAHPDLASLARVLGEPSRMHMLSLLMEGRALTAKELAHGTGIEPATATSHLRQLLDLNLVSCQPQGRHKYFRLASAEVARLMETLMVLAPRTQQTETDLPPMHQARLCYDHLAGRLGTFVTRRLKDLEVITPDYQITPQGEVWFLDLGIQLQPLKKSRRKLAYPCLDWSERQDHLAGSLGAALVGHFTGQGWLIQTKHTRLLTLTEQGNEQLQVLFGALPAGVVFQRTGSAEASH</sequence>
<dbReference type="GO" id="GO:0003700">
    <property type="term" value="F:DNA-binding transcription factor activity"/>
    <property type="evidence" value="ECO:0007669"/>
    <property type="project" value="InterPro"/>
</dbReference>
<dbReference type="PANTHER" id="PTHR39168:SF1">
    <property type="entry name" value="TRANSCRIPTIONAL REGULATORY PROTEIN"/>
    <property type="match status" value="1"/>
</dbReference>
<dbReference type="InterPro" id="IPR036388">
    <property type="entry name" value="WH-like_DNA-bd_sf"/>
</dbReference>
<comment type="caution">
    <text evidence="2">The sequence shown here is derived from an EMBL/GenBank/DDBJ whole genome shotgun (WGS) entry which is preliminary data.</text>
</comment>
<dbReference type="GO" id="GO:0032791">
    <property type="term" value="F:lead ion binding"/>
    <property type="evidence" value="ECO:0007669"/>
    <property type="project" value="TreeGrafter"/>
</dbReference>
<dbReference type="EMBL" id="BJXB01000010">
    <property type="protein sequence ID" value="GEM46938.1"/>
    <property type="molecule type" value="Genomic_DNA"/>
</dbReference>
<dbReference type="PROSITE" id="PS50987">
    <property type="entry name" value="HTH_ARSR_2"/>
    <property type="match status" value="1"/>
</dbReference>
<dbReference type="Pfam" id="PF12840">
    <property type="entry name" value="HTH_20"/>
    <property type="match status" value="1"/>
</dbReference>
<name>A0A511N3A7_DEIC1</name>